<dbReference type="GO" id="GO:0003365">
    <property type="term" value="P:establishment of cell polarity involved in ameboidal cell migration"/>
    <property type="evidence" value="ECO:0007669"/>
    <property type="project" value="TreeGrafter"/>
</dbReference>
<keyword evidence="9" id="KW-0965">Cell junction</keyword>
<feature type="domain" description="Angiomotin C-terminal" evidence="14">
    <location>
        <begin position="475"/>
        <end position="664"/>
    </location>
</feature>
<dbReference type="Pfam" id="PF12240">
    <property type="entry name" value="Angiomotin_C"/>
    <property type="match status" value="1"/>
</dbReference>
<evidence type="ECO:0000256" key="12">
    <source>
        <dbReference type="SAM" id="Coils"/>
    </source>
</evidence>
<feature type="compositionally biased region" description="Basic and acidic residues" evidence="13">
    <location>
        <begin position="145"/>
        <end position="154"/>
    </location>
</feature>
<name>A0A7L2ARL7_9GRUI</name>
<dbReference type="GO" id="GO:0005923">
    <property type="term" value="C:bicellular tight junction"/>
    <property type="evidence" value="ECO:0007669"/>
    <property type="project" value="TreeGrafter"/>
</dbReference>
<dbReference type="InterPro" id="IPR009114">
    <property type="entry name" value="Angiomotin"/>
</dbReference>
<dbReference type="GO" id="GO:0001525">
    <property type="term" value="P:angiogenesis"/>
    <property type="evidence" value="ECO:0007669"/>
    <property type="project" value="TreeGrafter"/>
</dbReference>
<evidence type="ECO:0000256" key="10">
    <source>
        <dbReference type="ARBA" id="ARBA00023054"/>
    </source>
</evidence>
<feature type="region of interest" description="Disordered" evidence="13">
    <location>
        <begin position="636"/>
        <end position="719"/>
    </location>
</feature>
<dbReference type="PRINTS" id="PR01807">
    <property type="entry name" value="ANGIOMOTIN"/>
</dbReference>
<proteinExistence type="inferred from homology"/>
<dbReference type="GO" id="GO:0030334">
    <property type="term" value="P:regulation of cell migration"/>
    <property type="evidence" value="ECO:0007669"/>
    <property type="project" value="TreeGrafter"/>
</dbReference>
<evidence type="ECO:0000256" key="1">
    <source>
        <dbReference type="ARBA" id="ARBA00004172"/>
    </source>
</evidence>
<dbReference type="PANTHER" id="PTHR14826:SF3">
    <property type="entry name" value="ANGIOMOTIN-LIKE PROTEIN 2"/>
    <property type="match status" value="1"/>
</dbReference>
<sequence length="719" mass="79441">MRTAEDSNGTVLHRLIQEQLRYGNLTENRTLLAIQQQALRGGSGSGGGGGSPRSSLESLSPEESQMVQQSTRQEPQGQEHHSDHIYLENSVYQLCQPQHKAEELPTYEEAKAHSQYYALQRGGQQPGGASLGIRGENGPRGAESGSRHTDEGLKDLKHGHVRSLSERLMRLSLERNGAKVQSPISTSHSYPQLSRHHQLTALQGQHPEGPETRGPPPEYPYIIPSQDAYLAEPQSCSQEGPGFQHPEIRSPPLSILLIPLCRVLPTHVPAAFLPPTGTLCPGTLGPAGVDALVSAQAVSAGSRLARVDAVLRENERLQRESEKLRRELESCAEKASRIQKLESEIQRISEDYENLVKASSKREALEKAMRNKRDGEMRRLQDFNRDLKERLESANKQLASKTQESQESNQGSVAKLLAQSYEHQQEREKLEREVSLLRSANEDQRRRAELLEQALGSAQARAAKAEAELRKKRAYVEKVERLQAALGQLQAACEKREQLELRLRTRLEQELKMLRAQQRQAGATGGGTPELSAHTLSEQLREKEEKILALEADMTKWEQKYLEECTMRQFAMDAAATAAAQRDTTLISHSPRHSPNSSFNEDLLLASHKHQEMENRLKALHAQILEKDAVIKVLQQRSRRDPSKALQDSLRPAKSVPSVFAASASPSWPGTGQSDRLAESSSRGSTGKATAEGVAALAALPLPSHSKHGSKDGSTQTDG</sequence>
<evidence type="ECO:0000256" key="13">
    <source>
        <dbReference type="SAM" id="MobiDB-lite"/>
    </source>
</evidence>
<feature type="compositionally biased region" description="Polar residues" evidence="13">
    <location>
        <begin position="65"/>
        <end position="76"/>
    </location>
</feature>
<feature type="compositionally biased region" description="Low complexity" evidence="13">
    <location>
        <begin position="652"/>
        <end position="669"/>
    </location>
</feature>
<feature type="coiled-coil region" evidence="12">
    <location>
        <begin position="307"/>
        <end position="560"/>
    </location>
</feature>
<evidence type="ECO:0000313" key="15">
    <source>
        <dbReference type="EMBL" id="NXP49601.1"/>
    </source>
</evidence>
<keyword evidence="6" id="KW-0597">Phosphoprotein</keyword>
<evidence type="ECO:0000256" key="3">
    <source>
        <dbReference type="ARBA" id="ARBA00004496"/>
    </source>
</evidence>
<dbReference type="Proteomes" id="UP000590868">
    <property type="component" value="Unassembled WGS sequence"/>
</dbReference>
<feature type="compositionally biased region" description="Gly residues" evidence="13">
    <location>
        <begin position="41"/>
        <end position="51"/>
    </location>
</feature>
<dbReference type="GO" id="GO:0030036">
    <property type="term" value="P:actin cytoskeleton organization"/>
    <property type="evidence" value="ECO:0007669"/>
    <property type="project" value="TreeGrafter"/>
</dbReference>
<feature type="compositionally biased region" description="Low complexity" evidence="13">
    <location>
        <begin position="52"/>
        <end position="64"/>
    </location>
</feature>
<dbReference type="GO" id="GO:0035329">
    <property type="term" value="P:hippo signaling"/>
    <property type="evidence" value="ECO:0007669"/>
    <property type="project" value="TreeGrafter"/>
</dbReference>
<dbReference type="AlphaFoldDB" id="A0A7L2ARL7"/>
<evidence type="ECO:0000256" key="11">
    <source>
        <dbReference type="ARBA" id="ARBA00023273"/>
    </source>
</evidence>
<comment type="similarity">
    <text evidence="4">Belongs to the angiomotin family.</text>
</comment>
<evidence type="ECO:0000259" key="14">
    <source>
        <dbReference type="Pfam" id="PF12240"/>
    </source>
</evidence>
<feature type="region of interest" description="Disordered" evidence="13">
    <location>
        <begin position="39"/>
        <end position="81"/>
    </location>
</feature>
<keyword evidence="7" id="KW-0879">Wnt signaling pathway</keyword>
<evidence type="ECO:0000313" key="16">
    <source>
        <dbReference type="Proteomes" id="UP000590868"/>
    </source>
</evidence>
<keyword evidence="16" id="KW-1185">Reference proteome</keyword>
<organism evidence="15 16">
    <name type="scientific">Heliornis fulica</name>
    <name type="common">sungrebe</name>
    <dbReference type="NCBI Taxonomy" id="54369"/>
    <lineage>
        <taxon>Eukaryota</taxon>
        <taxon>Metazoa</taxon>
        <taxon>Chordata</taxon>
        <taxon>Craniata</taxon>
        <taxon>Vertebrata</taxon>
        <taxon>Euteleostomi</taxon>
        <taxon>Archelosauria</taxon>
        <taxon>Archosauria</taxon>
        <taxon>Dinosauria</taxon>
        <taxon>Saurischia</taxon>
        <taxon>Theropoda</taxon>
        <taxon>Coelurosauria</taxon>
        <taxon>Aves</taxon>
        <taxon>Neognathae</taxon>
        <taxon>Neoaves</taxon>
        <taxon>Gruiformes</taxon>
        <taxon>Heliornithidae</taxon>
        <taxon>Heliornis</taxon>
    </lineage>
</organism>
<reference evidence="15 16" key="1">
    <citation type="submission" date="2019-09" db="EMBL/GenBank/DDBJ databases">
        <title>Bird 10,000 Genomes (B10K) Project - Family phase.</title>
        <authorList>
            <person name="Zhang G."/>
        </authorList>
    </citation>
    <scope>NUCLEOTIDE SEQUENCE [LARGE SCALE GENOMIC DNA]</scope>
    <source>
        <strain evidence="15">B10K-DU-001-55</strain>
        <tissue evidence="15">Muscle</tissue>
    </source>
</reference>
<keyword evidence="8" id="KW-0967">Endosome</keyword>
<dbReference type="EMBL" id="VXBZ01006255">
    <property type="protein sequence ID" value="NXP49601.1"/>
    <property type="molecule type" value="Genomic_DNA"/>
</dbReference>
<evidence type="ECO:0000256" key="4">
    <source>
        <dbReference type="ARBA" id="ARBA00010300"/>
    </source>
</evidence>
<keyword evidence="11" id="KW-0966">Cell projection</keyword>
<dbReference type="GO" id="GO:0016055">
    <property type="term" value="P:Wnt signaling pathway"/>
    <property type="evidence" value="ECO:0007669"/>
    <property type="project" value="UniProtKB-KW"/>
</dbReference>
<evidence type="ECO:0000256" key="9">
    <source>
        <dbReference type="ARBA" id="ARBA00022949"/>
    </source>
</evidence>
<accession>A0A7L2ARL7</accession>
<dbReference type="GO" id="GO:0055037">
    <property type="term" value="C:recycling endosome"/>
    <property type="evidence" value="ECO:0007669"/>
    <property type="project" value="UniProtKB-SubCell"/>
</dbReference>
<dbReference type="OrthoDB" id="5974715at2759"/>
<keyword evidence="5" id="KW-0963">Cytoplasm</keyword>
<dbReference type="PANTHER" id="PTHR14826">
    <property type="entry name" value="ANGIOMOTIN"/>
    <property type="match status" value="1"/>
</dbReference>
<evidence type="ECO:0000256" key="5">
    <source>
        <dbReference type="ARBA" id="ARBA00022490"/>
    </source>
</evidence>
<comment type="caution">
    <text evidence="15">The sequence shown here is derived from an EMBL/GenBank/DDBJ whole genome shotgun (WGS) entry which is preliminary data.</text>
</comment>
<comment type="subcellular location">
    <subcellularLocation>
        <location evidence="2">Cell projection</location>
        <location evidence="2">Podosome</location>
    </subcellularLocation>
    <subcellularLocation>
        <location evidence="3">Cytoplasm</location>
    </subcellularLocation>
    <subcellularLocation>
        <location evidence="1">Recycling endosome</location>
    </subcellularLocation>
</comment>
<evidence type="ECO:0000256" key="6">
    <source>
        <dbReference type="ARBA" id="ARBA00022553"/>
    </source>
</evidence>
<gene>
    <name evidence="15" type="primary">Amotl2</name>
    <name evidence="15" type="ORF">HELFUL_R13337</name>
</gene>
<feature type="region of interest" description="Disordered" evidence="13">
    <location>
        <begin position="121"/>
        <end position="154"/>
    </location>
</feature>
<evidence type="ECO:0000256" key="7">
    <source>
        <dbReference type="ARBA" id="ARBA00022687"/>
    </source>
</evidence>
<feature type="non-terminal residue" evidence="15">
    <location>
        <position position="1"/>
    </location>
</feature>
<evidence type="ECO:0000256" key="2">
    <source>
        <dbReference type="ARBA" id="ARBA00004188"/>
    </source>
</evidence>
<evidence type="ECO:0000256" key="8">
    <source>
        <dbReference type="ARBA" id="ARBA00022753"/>
    </source>
</evidence>
<dbReference type="GO" id="GO:0005886">
    <property type="term" value="C:plasma membrane"/>
    <property type="evidence" value="ECO:0007669"/>
    <property type="project" value="TreeGrafter"/>
</dbReference>
<dbReference type="GO" id="GO:0002102">
    <property type="term" value="C:podosome"/>
    <property type="evidence" value="ECO:0007669"/>
    <property type="project" value="UniProtKB-SubCell"/>
</dbReference>
<dbReference type="InterPro" id="IPR024646">
    <property type="entry name" value="Angiomotin_C"/>
</dbReference>
<keyword evidence="10 12" id="KW-0175">Coiled coil</keyword>
<dbReference type="InterPro" id="IPR051747">
    <property type="entry name" value="Angiomotin-like"/>
</dbReference>
<feature type="compositionally biased region" description="Polar residues" evidence="13">
    <location>
        <begin position="670"/>
        <end position="688"/>
    </location>
</feature>
<feature type="non-terminal residue" evidence="15">
    <location>
        <position position="719"/>
    </location>
</feature>
<protein>
    <submittedName>
        <fullName evidence="15">AMOL2 protein</fullName>
    </submittedName>
</protein>